<evidence type="ECO:0000313" key="2">
    <source>
        <dbReference type="Proteomes" id="UP001597448"/>
    </source>
</evidence>
<dbReference type="RefSeq" id="WP_209988638.1">
    <property type="nucleotide sequence ID" value="NZ_JBHSVQ010000001.1"/>
</dbReference>
<organism evidence="1 2">
    <name type="scientific">Paenibacillus rhizoplanae</name>
    <dbReference type="NCBI Taxonomy" id="1917181"/>
    <lineage>
        <taxon>Bacteria</taxon>
        <taxon>Bacillati</taxon>
        <taxon>Bacillota</taxon>
        <taxon>Bacilli</taxon>
        <taxon>Bacillales</taxon>
        <taxon>Paenibacillaceae</taxon>
        <taxon>Paenibacillus</taxon>
    </lineage>
</organism>
<dbReference type="EMBL" id="JBHUKY010000031">
    <property type="protein sequence ID" value="MFD2411716.1"/>
    <property type="molecule type" value="Genomic_DNA"/>
</dbReference>
<sequence length="87" mass="9908">MNSPTKPYYTVDKTIYFTDKVEAVSIHTFDQDDTAKATCELLNSGYDAAYQDGLNASLSEHHKELLNKLLLLTIENSRLKRLIKTDK</sequence>
<name>A0ABW5FCT8_9BACL</name>
<gene>
    <name evidence="1" type="ORF">ACFSX3_17650</name>
</gene>
<accession>A0ABW5FCT8</accession>
<dbReference type="Proteomes" id="UP001597448">
    <property type="component" value="Unassembled WGS sequence"/>
</dbReference>
<protein>
    <submittedName>
        <fullName evidence="1">Uncharacterized protein</fullName>
    </submittedName>
</protein>
<evidence type="ECO:0000313" key="1">
    <source>
        <dbReference type="EMBL" id="MFD2411716.1"/>
    </source>
</evidence>
<comment type="caution">
    <text evidence="1">The sequence shown here is derived from an EMBL/GenBank/DDBJ whole genome shotgun (WGS) entry which is preliminary data.</text>
</comment>
<proteinExistence type="predicted"/>
<reference evidence="2" key="1">
    <citation type="journal article" date="2019" name="Int. J. Syst. Evol. Microbiol.">
        <title>The Global Catalogue of Microorganisms (GCM) 10K type strain sequencing project: providing services to taxonomists for standard genome sequencing and annotation.</title>
        <authorList>
            <consortium name="The Broad Institute Genomics Platform"/>
            <consortium name="The Broad Institute Genome Sequencing Center for Infectious Disease"/>
            <person name="Wu L."/>
            <person name="Ma J."/>
        </authorList>
    </citation>
    <scope>NUCLEOTIDE SEQUENCE [LARGE SCALE GENOMIC DNA]</scope>
    <source>
        <strain evidence="2">CCM 8725</strain>
    </source>
</reference>
<keyword evidence="2" id="KW-1185">Reference proteome</keyword>